<proteinExistence type="predicted"/>
<protein>
    <submittedName>
        <fullName evidence="1">DUF2184 domain-containing protein</fullName>
    </submittedName>
</protein>
<sequence length="346" mass="38166">MNNAEFLQHKAMAERDYGVILPEAKAYLTDAEARSYSYAMDAQPTLVTASNAGIPWYFTNYVDPELIRILVTPMKAVEIMGETKKGDWTTMTAQFPVVESTGQVSSYGDYNNNGQVSANVNWVARESYLYQTITQWGELELDRYGEGRIAWAQQLNTASALTLNKFQNKSYFFGVSGLKNYGILNDPNLPASITPGATGTGGGTTWATKDGQAVYDDIQALYTQLIKQTKGYVERDSKMTLAMSPESEANLTKTNMYNVNVSDQLKKNFPNLRVVTAVEYNTASGELVQLIADDLDGQDTGYCAFTEKMRAHPVVVDLSAYKQKKTGGTWGAIIRQPLAFASMLGV</sequence>
<reference evidence="1" key="1">
    <citation type="submission" date="2018-07" db="EMBL/GenBank/DDBJ databases">
        <authorList>
            <person name="Ashton P.M."/>
            <person name="Dallman T."/>
            <person name="Nair S."/>
            <person name="De Pinna E."/>
            <person name="Peters T."/>
            <person name="Grant K."/>
        </authorList>
    </citation>
    <scope>NUCLEOTIDE SEQUENCE [LARGE SCALE GENOMIC DNA]</scope>
    <source>
        <strain evidence="1">343736</strain>
    </source>
</reference>
<dbReference type="EMBL" id="AAMJVP010000036">
    <property type="protein sequence ID" value="EDI1036919.1"/>
    <property type="molecule type" value="Genomic_DNA"/>
</dbReference>
<organism evidence="1">
    <name type="scientific">Salmonella enterica subsp. enterica serovar Guildford</name>
    <dbReference type="NCBI Taxonomy" id="2564497"/>
    <lineage>
        <taxon>Bacteria</taxon>
        <taxon>Pseudomonadati</taxon>
        <taxon>Pseudomonadota</taxon>
        <taxon>Gammaproteobacteria</taxon>
        <taxon>Enterobacterales</taxon>
        <taxon>Enterobacteriaceae</taxon>
        <taxon>Salmonella</taxon>
    </lineage>
</organism>
<accession>A0A636P889</accession>
<gene>
    <name evidence="1" type="ORF">CC928_21905</name>
</gene>
<name>A0A636P889_SALET</name>
<dbReference type="AlphaFoldDB" id="A0A636P889"/>
<dbReference type="Proteomes" id="UP000839562">
    <property type="component" value="Unassembled WGS sequence"/>
</dbReference>
<evidence type="ECO:0000313" key="1">
    <source>
        <dbReference type="EMBL" id="EDI1036919.1"/>
    </source>
</evidence>
<comment type="caution">
    <text evidence="1">The sequence shown here is derived from an EMBL/GenBank/DDBJ whole genome shotgun (WGS) entry which is preliminary data.</text>
</comment>